<evidence type="ECO:0000313" key="3">
    <source>
        <dbReference type="EMBL" id="GKV40817.1"/>
    </source>
</evidence>
<sequence>MASFYDAQEFRGNQGGEEEVDVILVEPITMIVPLELQDLPITITPESSASSSAGGGSSERRSSTSSSDSSTEEAPSEAGGVEEVGCNVPADDKYNDGGGCVRRVQSGAAPRSCGWRSHSEGVQEIRGDGETIPDPQNHLDLSWDTKQMSVFSVEDGLGASRLGMPVKAVVLRSLFLSHLRPSTSGTRWINNELAARLSEWRTPNAYMNYLQLTVGDIDLKNQLLDHVKARGLVDLEALVTREQLALLGFVNMTNLHAEGEMSSILERQRQRAQGSRNRGARTSMGPQPALATVGRPANMPPAPTREVTELAPTSSSIVGPRIAYLDCFSYVITDCQAAMVQGMQSFVPPANRQHAKGHVQQHGGHAALLKLMDAFSFTVALFECNQGTRSLEMANRAVSTESQADELACKVNERREELEKAQAEKESGIQVAKEEAGHAKDRAKKVESNREKTLHELNALKDRVSEADLHIAQAEASLEKTKRLHQRDACFARAQGAEWLVGADTFKDAIAVASTNTTTNIFNEVRGKVLRHQADFLINELAFFKGEEIDEEGKSLALPTDTRVRLKWELNEKGLPVWPPFVIEEGEDIEGMPSFDAWVAEPQDVPAKPSNTPPSSQPAPATTPTLSPPDRPSPARSVIVPTDASIPVNLTDD</sequence>
<evidence type="ECO:0000256" key="2">
    <source>
        <dbReference type="SAM" id="MobiDB-lite"/>
    </source>
</evidence>
<comment type="caution">
    <text evidence="3">The sequence shown here is derived from an EMBL/GenBank/DDBJ whole genome shotgun (WGS) entry which is preliminary data.</text>
</comment>
<feature type="coiled-coil region" evidence="1">
    <location>
        <begin position="404"/>
        <end position="477"/>
    </location>
</feature>
<dbReference type="AlphaFoldDB" id="A0AAV5LUH5"/>
<keyword evidence="1" id="KW-0175">Coiled coil</keyword>
<protein>
    <submittedName>
        <fullName evidence="3">Uncharacterized protein</fullName>
    </submittedName>
</protein>
<accession>A0AAV5LUH5</accession>
<evidence type="ECO:0000313" key="4">
    <source>
        <dbReference type="Proteomes" id="UP001054252"/>
    </source>
</evidence>
<keyword evidence="4" id="KW-1185">Reference proteome</keyword>
<feature type="region of interest" description="Disordered" evidence="2">
    <location>
        <begin position="600"/>
        <end position="653"/>
    </location>
</feature>
<reference evidence="3 4" key="1">
    <citation type="journal article" date="2021" name="Commun. Biol.">
        <title>The genome of Shorea leprosula (Dipterocarpaceae) highlights the ecological relevance of drought in aseasonal tropical rainforests.</title>
        <authorList>
            <person name="Ng K.K.S."/>
            <person name="Kobayashi M.J."/>
            <person name="Fawcett J.A."/>
            <person name="Hatakeyama M."/>
            <person name="Paape T."/>
            <person name="Ng C.H."/>
            <person name="Ang C.C."/>
            <person name="Tnah L.H."/>
            <person name="Lee C.T."/>
            <person name="Nishiyama T."/>
            <person name="Sese J."/>
            <person name="O'Brien M.J."/>
            <person name="Copetti D."/>
            <person name="Mohd Noor M.I."/>
            <person name="Ong R.C."/>
            <person name="Putra M."/>
            <person name="Sireger I.Z."/>
            <person name="Indrioko S."/>
            <person name="Kosugi Y."/>
            <person name="Izuno A."/>
            <person name="Isagi Y."/>
            <person name="Lee S.L."/>
            <person name="Shimizu K.K."/>
        </authorList>
    </citation>
    <scope>NUCLEOTIDE SEQUENCE [LARGE SCALE GENOMIC DNA]</scope>
    <source>
        <strain evidence="3">214</strain>
    </source>
</reference>
<dbReference type="Proteomes" id="UP001054252">
    <property type="component" value="Unassembled WGS sequence"/>
</dbReference>
<evidence type="ECO:0000256" key="1">
    <source>
        <dbReference type="SAM" id="Coils"/>
    </source>
</evidence>
<feature type="region of interest" description="Disordered" evidence="2">
    <location>
        <begin position="267"/>
        <end position="298"/>
    </location>
</feature>
<feature type="region of interest" description="Disordered" evidence="2">
    <location>
        <begin position="45"/>
        <end position="90"/>
    </location>
</feature>
<dbReference type="EMBL" id="BPVZ01000144">
    <property type="protein sequence ID" value="GKV40817.1"/>
    <property type="molecule type" value="Genomic_DNA"/>
</dbReference>
<organism evidence="3 4">
    <name type="scientific">Rubroshorea leprosula</name>
    <dbReference type="NCBI Taxonomy" id="152421"/>
    <lineage>
        <taxon>Eukaryota</taxon>
        <taxon>Viridiplantae</taxon>
        <taxon>Streptophyta</taxon>
        <taxon>Embryophyta</taxon>
        <taxon>Tracheophyta</taxon>
        <taxon>Spermatophyta</taxon>
        <taxon>Magnoliopsida</taxon>
        <taxon>eudicotyledons</taxon>
        <taxon>Gunneridae</taxon>
        <taxon>Pentapetalae</taxon>
        <taxon>rosids</taxon>
        <taxon>malvids</taxon>
        <taxon>Malvales</taxon>
        <taxon>Dipterocarpaceae</taxon>
        <taxon>Rubroshorea</taxon>
    </lineage>
</organism>
<gene>
    <name evidence="3" type="ORF">SLEP1_g48418</name>
</gene>
<proteinExistence type="predicted"/>
<name>A0AAV5LUH5_9ROSI</name>